<sequence>MLSCTARGILKLKAVRTSSESFDSMINSYRRISMGCYGAVVERFSVCLHVNLRRPQNPAVVRLGTSVIPRIP</sequence>
<accession>A0A5C5YUW1</accession>
<keyword evidence="2" id="KW-1185">Reference proteome</keyword>
<evidence type="ECO:0000313" key="2">
    <source>
        <dbReference type="Proteomes" id="UP000315010"/>
    </source>
</evidence>
<gene>
    <name evidence="1" type="ORF">CA13_00060</name>
</gene>
<reference evidence="1 2" key="1">
    <citation type="submission" date="2019-02" db="EMBL/GenBank/DDBJ databases">
        <title>Deep-cultivation of Planctomycetes and their phenomic and genomic characterization uncovers novel biology.</title>
        <authorList>
            <person name="Wiegand S."/>
            <person name="Jogler M."/>
            <person name="Boedeker C."/>
            <person name="Pinto D."/>
            <person name="Vollmers J."/>
            <person name="Rivas-Marin E."/>
            <person name="Kohn T."/>
            <person name="Peeters S.H."/>
            <person name="Heuer A."/>
            <person name="Rast P."/>
            <person name="Oberbeckmann S."/>
            <person name="Bunk B."/>
            <person name="Jeske O."/>
            <person name="Meyerdierks A."/>
            <person name="Storesund J.E."/>
            <person name="Kallscheuer N."/>
            <person name="Luecker S."/>
            <person name="Lage O.M."/>
            <person name="Pohl T."/>
            <person name="Merkel B.J."/>
            <person name="Hornburger P."/>
            <person name="Mueller R.-W."/>
            <person name="Bruemmer F."/>
            <person name="Labrenz M."/>
            <person name="Spormann A.M."/>
            <person name="Op Den Camp H."/>
            <person name="Overmann J."/>
            <person name="Amann R."/>
            <person name="Jetten M.S.M."/>
            <person name="Mascher T."/>
            <person name="Medema M.H."/>
            <person name="Devos D.P."/>
            <person name="Kaster A.-K."/>
            <person name="Ovreas L."/>
            <person name="Rohde M."/>
            <person name="Galperin M.Y."/>
            <person name="Jogler C."/>
        </authorList>
    </citation>
    <scope>NUCLEOTIDE SEQUENCE [LARGE SCALE GENOMIC DNA]</scope>
    <source>
        <strain evidence="1 2">CA13</strain>
    </source>
</reference>
<evidence type="ECO:0000313" key="1">
    <source>
        <dbReference type="EMBL" id="TWT78610.1"/>
    </source>
</evidence>
<proteinExistence type="predicted"/>
<comment type="caution">
    <text evidence="1">The sequence shown here is derived from an EMBL/GenBank/DDBJ whole genome shotgun (WGS) entry which is preliminary data.</text>
</comment>
<protein>
    <submittedName>
        <fullName evidence="1">Uncharacterized protein</fullName>
    </submittedName>
</protein>
<dbReference type="AlphaFoldDB" id="A0A5C5YUW1"/>
<name>A0A5C5YUW1_9BACT</name>
<dbReference type="Proteomes" id="UP000315010">
    <property type="component" value="Unassembled WGS sequence"/>
</dbReference>
<organism evidence="1 2">
    <name type="scientific">Novipirellula herctigrandis</name>
    <dbReference type="NCBI Taxonomy" id="2527986"/>
    <lineage>
        <taxon>Bacteria</taxon>
        <taxon>Pseudomonadati</taxon>
        <taxon>Planctomycetota</taxon>
        <taxon>Planctomycetia</taxon>
        <taxon>Pirellulales</taxon>
        <taxon>Pirellulaceae</taxon>
        <taxon>Novipirellula</taxon>
    </lineage>
</organism>
<dbReference type="EMBL" id="SJPJ01000001">
    <property type="protein sequence ID" value="TWT78610.1"/>
    <property type="molecule type" value="Genomic_DNA"/>
</dbReference>